<organism evidence="2 3">
    <name type="scientific">Methanobrevibacter ruminantium (strain ATCC 35063 / DSM 1093 / JCM 13430 / OCM 146 / M1)</name>
    <name type="common">Methanobacterium ruminantium</name>
    <dbReference type="NCBI Taxonomy" id="634498"/>
    <lineage>
        <taxon>Archaea</taxon>
        <taxon>Methanobacteriati</taxon>
        <taxon>Methanobacteriota</taxon>
        <taxon>Methanomada group</taxon>
        <taxon>Methanobacteria</taxon>
        <taxon>Methanobacteriales</taxon>
        <taxon>Methanobacteriaceae</taxon>
        <taxon>Methanobrevibacter</taxon>
    </lineage>
</organism>
<feature type="domain" description="RCK C-terminal" evidence="1">
    <location>
        <begin position="101"/>
        <end position="185"/>
    </location>
</feature>
<proteinExistence type="predicted"/>
<keyword evidence="3" id="KW-1185">Reference proteome</keyword>
<dbReference type="SUPFAM" id="SSF109755">
    <property type="entry name" value="PhoU-like"/>
    <property type="match status" value="1"/>
</dbReference>
<dbReference type="Pfam" id="PF01895">
    <property type="entry name" value="PhoU"/>
    <property type="match status" value="1"/>
</dbReference>
<dbReference type="PATRIC" id="fig|634498.28.peg.2208"/>
<dbReference type="STRING" id="634498.mru_2209"/>
<dbReference type="InterPro" id="IPR038078">
    <property type="entry name" value="PhoU-like_sf"/>
</dbReference>
<dbReference type="Gene3D" id="1.20.58.220">
    <property type="entry name" value="Phosphate transport system protein phou homolog 2, domain 2"/>
    <property type="match status" value="1"/>
</dbReference>
<dbReference type="Gene3D" id="3.30.70.1450">
    <property type="entry name" value="Regulator of K+ conductance, C-terminal domain"/>
    <property type="match status" value="1"/>
</dbReference>
<dbReference type="InterPro" id="IPR050144">
    <property type="entry name" value="AAE_transporter"/>
</dbReference>
<dbReference type="OrthoDB" id="85913at2157"/>
<dbReference type="InterPro" id="IPR006037">
    <property type="entry name" value="RCK_C"/>
</dbReference>
<accession>D3E1H4</accession>
<dbReference type="GO" id="GO:0006813">
    <property type="term" value="P:potassium ion transport"/>
    <property type="evidence" value="ECO:0007669"/>
    <property type="project" value="InterPro"/>
</dbReference>
<dbReference type="EMBL" id="CP001719">
    <property type="protein sequence ID" value="ADC48059.1"/>
    <property type="molecule type" value="Genomic_DNA"/>
</dbReference>
<dbReference type="InterPro" id="IPR036721">
    <property type="entry name" value="RCK_C_sf"/>
</dbReference>
<dbReference type="InterPro" id="IPR026022">
    <property type="entry name" value="PhoU_dom"/>
</dbReference>
<evidence type="ECO:0000313" key="2">
    <source>
        <dbReference type="EMBL" id="ADC48059.1"/>
    </source>
</evidence>
<dbReference type="PANTHER" id="PTHR30445">
    <property type="entry name" value="K(+)_H(+) ANTIPORTER SUBUNIT KHTT"/>
    <property type="match status" value="1"/>
</dbReference>
<dbReference type="RefSeq" id="WP_012957007.1">
    <property type="nucleotide sequence ID" value="NC_013790.1"/>
</dbReference>
<dbReference type="eggNOG" id="arCOG01963">
    <property type="taxonomic scope" value="Archaea"/>
</dbReference>
<dbReference type="Pfam" id="PF02080">
    <property type="entry name" value="TrkA_C"/>
    <property type="match status" value="1"/>
</dbReference>
<sequence length="202" mass="22335">MPSVKDILIEMKDMSELMVDLAYSAVLFNNRAAAEEVITLENKLNSMNYEIKKQSLVAARSLEDAEKLTTLLEIAEAAESIGNAAKDLADLTLKGFEPHPVFKMVMEESEKTIIRLNVDESSVLVNNSLGDLLLLNRTGMRIISIRRGDSWIYGPDKNTVIIAGDVLIAKGSEAGTEIIEKLAEGEMDLEDLVNMEDFIDDN</sequence>
<dbReference type="AlphaFoldDB" id="D3E1H4"/>
<evidence type="ECO:0000259" key="1">
    <source>
        <dbReference type="PROSITE" id="PS51202"/>
    </source>
</evidence>
<dbReference type="GeneID" id="8771890"/>
<dbReference type="HOGENOM" id="CLU_104481_0_0_2"/>
<dbReference type="SUPFAM" id="SSF116726">
    <property type="entry name" value="TrkA C-terminal domain-like"/>
    <property type="match status" value="1"/>
</dbReference>
<name>D3E1H4_METRM</name>
<dbReference type="PANTHER" id="PTHR30445:SF8">
    <property type="entry name" value="K(+)_H(+) ANTIPORTER SUBUNIT KHTT"/>
    <property type="match status" value="1"/>
</dbReference>
<protein>
    <submittedName>
        <fullName evidence="2">TrkA domain-containing protein</fullName>
    </submittedName>
</protein>
<evidence type="ECO:0000313" key="3">
    <source>
        <dbReference type="Proteomes" id="UP000008680"/>
    </source>
</evidence>
<gene>
    <name evidence="2" type="ordered locus">mru_2209</name>
</gene>
<reference evidence="2 3" key="1">
    <citation type="journal article" date="2010" name="PLoS ONE">
        <title>The genome sequence of the rumen methanogen Methanobrevibacter ruminantium reveals new possibilities for controlling ruminant methane emissions.</title>
        <authorList>
            <person name="Leahy S.C."/>
            <person name="Kelly W.J."/>
            <person name="Altermann E."/>
            <person name="Ronimus R.S."/>
            <person name="Yeoman C.J."/>
            <person name="Pacheco D.M."/>
            <person name="Li D."/>
            <person name="Kong Z."/>
            <person name="McTavish S."/>
            <person name="Sang C."/>
            <person name="Lambie S.C."/>
            <person name="Janssen P.H."/>
            <person name="Dey D."/>
            <person name="Attwood G.T."/>
        </authorList>
    </citation>
    <scope>NUCLEOTIDE SEQUENCE [LARGE SCALE GENOMIC DNA]</scope>
    <source>
        <strain evidence="3">ATCC 35063 / DSM 1093 / JCM 13430 / OCM 146 / M1</strain>
    </source>
</reference>
<dbReference type="PROSITE" id="PS51202">
    <property type="entry name" value="RCK_C"/>
    <property type="match status" value="1"/>
</dbReference>
<dbReference type="Proteomes" id="UP000008680">
    <property type="component" value="Chromosome"/>
</dbReference>
<dbReference type="GO" id="GO:0008324">
    <property type="term" value="F:monoatomic cation transmembrane transporter activity"/>
    <property type="evidence" value="ECO:0007669"/>
    <property type="project" value="InterPro"/>
</dbReference>
<dbReference type="KEGG" id="mru:mru_2209"/>